<dbReference type="GO" id="GO:0016788">
    <property type="term" value="F:hydrolase activity, acting on ester bonds"/>
    <property type="evidence" value="ECO:0007669"/>
    <property type="project" value="InterPro"/>
</dbReference>
<name>A0A3B1DDB9_9ZZZZ</name>
<dbReference type="InterPro" id="IPR032466">
    <property type="entry name" value="Metal_Hydrolase"/>
</dbReference>
<sequence length="266" mass="29686">MIDTHCHLTFPDFAPRVAETLEHAAAMGVDGCITISTTVDDALAALTVAEQYPRVWCSAGVHPLHADEGPHDWPQLRRLAEAEKCVAWGELGLDRHYDKPPRDVQEQVLEEQLALIEETHRAWEDRSAGPKPLPIVLHCRKAFAELIPRLRETTLDPTRFVFHCFTGDAAEVRACLDFGAMVSFTGVVTYKNAPEVREAAAIVPLDRIMVETDAPFLSPVPKRGERPCMPGYARHTAEALAALRGERWEVFHEAINTNTERFFGVS</sequence>
<keyword evidence="1" id="KW-0479">Metal-binding</keyword>
<dbReference type="PIRSF" id="PIRSF005902">
    <property type="entry name" value="DNase_TatD"/>
    <property type="match status" value="1"/>
</dbReference>
<dbReference type="PROSITE" id="PS01091">
    <property type="entry name" value="TATD_3"/>
    <property type="match status" value="1"/>
</dbReference>
<dbReference type="NCBIfam" id="TIGR00010">
    <property type="entry name" value="YchF/TatD family DNA exonuclease"/>
    <property type="match status" value="1"/>
</dbReference>
<protein>
    <submittedName>
        <fullName evidence="3">Uncharacterized metal-dependent hydrolase YcfH</fullName>
    </submittedName>
</protein>
<dbReference type="Pfam" id="PF01026">
    <property type="entry name" value="TatD_DNase"/>
    <property type="match status" value="1"/>
</dbReference>
<gene>
    <name evidence="3" type="ORF">MNBD_PLANCTO03-1127</name>
</gene>
<dbReference type="GO" id="GO:0046872">
    <property type="term" value="F:metal ion binding"/>
    <property type="evidence" value="ECO:0007669"/>
    <property type="project" value="UniProtKB-KW"/>
</dbReference>
<reference evidence="3" key="1">
    <citation type="submission" date="2018-06" db="EMBL/GenBank/DDBJ databases">
        <authorList>
            <person name="Zhirakovskaya E."/>
        </authorList>
    </citation>
    <scope>NUCLEOTIDE SEQUENCE</scope>
</reference>
<dbReference type="GO" id="GO:0004536">
    <property type="term" value="F:DNA nuclease activity"/>
    <property type="evidence" value="ECO:0007669"/>
    <property type="project" value="InterPro"/>
</dbReference>
<dbReference type="InterPro" id="IPR001130">
    <property type="entry name" value="TatD-like"/>
</dbReference>
<dbReference type="GO" id="GO:0005829">
    <property type="term" value="C:cytosol"/>
    <property type="evidence" value="ECO:0007669"/>
    <property type="project" value="TreeGrafter"/>
</dbReference>
<evidence type="ECO:0000256" key="2">
    <source>
        <dbReference type="ARBA" id="ARBA00022801"/>
    </source>
</evidence>
<evidence type="ECO:0000256" key="1">
    <source>
        <dbReference type="ARBA" id="ARBA00022723"/>
    </source>
</evidence>
<dbReference type="PANTHER" id="PTHR46124:SF2">
    <property type="entry name" value="D-AMINOACYL-TRNA DEACYLASE"/>
    <property type="match status" value="1"/>
</dbReference>
<dbReference type="SUPFAM" id="SSF51556">
    <property type="entry name" value="Metallo-dependent hydrolases"/>
    <property type="match status" value="1"/>
</dbReference>
<dbReference type="AlphaFoldDB" id="A0A3B1DDB9"/>
<evidence type="ECO:0000313" key="3">
    <source>
        <dbReference type="EMBL" id="VAX40826.1"/>
    </source>
</evidence>
<proteinExistence type="predicted"/>
<dbReference type="InterPro" id="IPR015991">
    <property type="entry name" value="TatD/YcfH-like"/>
</dbReference>
<dbReference type="EMBL" id="UOGK01000451">
    <property type="protein sequence ID" value="VAX40826.1"/>
    <property type="molecule type" value="Genomic_DNA"/>
</dbReference>
<dbReference type="InterPro" id="IPR018228">
    <property type="entry name" value="DNase_TatD-rel_CS"/>
</dbReference>
<keyword evidence="2 3" id="KW-0378">Hydrolase</keyword>
<dbReference type="CDD" id="cd01310">
    <property type="entry name" value="TatD_DNAse"/>
    <property type="match status" value="1"/>
</dbReference>
<dbReference type="FunFam" id="3.20.20.140:FF:000005">
    <property type="entry name" value="TatD family hydrolase"/>
    <property type="match status" value="1"/>
</dbReference>
<dbReference type="PANTHER" id="PTHR46124">
    <property type="entry name" value="D-AMINOACYL-TRNA DEACYLASE"/>
    <property type="match status" value="1"/>
</dbReference>
<accession>A0A3B1DDB9</accession>
<organism evidence="3">
    <name type="scientific">hydrothermal vent metagenome</name>
    <dbReference type="NCBI Taxonomy" id="652676"/>
    <lineage>
        <taxon>unclassified sequences</taxon>
        <taxon>metagenomes</taxon>
        <taxon>ecological metagenomes</taxon>
    </lineage>
</organism>
<dbReference type="Gene3D" id="3.20.20.140">
    <property type="entry name" value="Metal-dependent hydrolases"/>
    <property type="match status" value="1"/>
</dbReference>